<keyword evidence="2" id="KW-1185">Reference proteome</keyword>
<dbReference type="RefSeq" id="WP_211939524.1">
    <property type="nucleotide sequence ID" value="NZ_CP073078.1"/>
</dbReference>
<name>A0A975G2U7_9CAUL</name>
<evidence type="ECO:0000313" key="1">
    <source>
        <dbReference type="EMBL" id="QUD89472.1"/>
    </source>
</evidence>
<gene>
    <name evidence="1" type="ORF">KCG34_06215</name>
</gene>
<evidence type="ECO:0000313" key="2">
    <source>
        <dbReference type="Proteomes" id="UP000676409"/>
    </source>
</evidence>
<dbReference type="EMBL" id="CP073078">
    <property type="protein sequence ID" value="QUD89472.1"/>
    <property type="molecule type" value="Genomic_DNA"/>
</dbReference>
<organism evidence="1 2">
    <name type="scientific">Phenylobacterium montanum</name>
    <dbReference type="NCBI Taxonomy" id="2823693"/>
    <lineage>
        <taxon>Bacteria</taxon>
        <taxon>Pseudomonadati</taxon>
        <taxon>Pseudomonadota</taxon>
        <taxon>Alphaproteobacteria</taxon>
        <taxon>Caulobacterales</taxon>
        <taxon>Caulobacteraceae</taxon>
        <taxon>Phenylobacterium</taxon>
    </lineage>
</organism>
<sequence length="51" mass="5687">MNSPTLTYRTNHARFHPSASHMLPAAIAGALGLSPKATENMIFTSFRYYPF</sequence>
<proteinExistence type="predicted"/>
<dbReference type="KEGG" id="caul:KCG34_06215"/>
<dbReference type="Proteomes" id="UP000676409">
    <property type="component" value="Chromosome"/>
</dbReference>
<protein>
    <submittedName>
        <fullName evidence="1">Uncharacterized protein</fullName>
    </submittedName>
</protein>
<dbReference type="AlphaFoldDB" id="A0A975G2U7"/>
<accession>A0A975G2U7</accession>
<reference evidence="1" key="1">
    <citation type="submission" date="2021-04" db="EMBL/GenBank/DDBJ databases">
        <title>The complete genome sequence of Caulobacter sp. S6.</title>
        <authorList>
            <person name="Tang Y."/>
            <person name="Ouyang W."/>
            <person name="Liu Q."/>
            <person name="Huang B."/>
            <person name="Guo Z."/>
            <person name="Lei P."/>
        </authorList>
    </citation>
    <scope>NUCLEOTIDE SEQUENCE</scope>
    <source>
        <strain evidence="1">S6</strain>
    </source>
</reference>